<feature type="region of interest" description="Disordered" evidence="8">
    <location>
        <begin position="78"/>
        <end position="106"/>
    </location>
</feature>
<evidence type="ECO:0000313" key="12">
    <source>
        <dbReference type="Proteomes" id="UP000077266"/>
    </source>
</evidence>
<feature type="compositionally biased region" description="Low complexity" evidence="8">
    <location>
        <begin position="216"/>
        <end position="234"/>
    </location>
</feature>
<comment type="similarity">
    <text evidence="2">Belongs to the peptidase C19 family.</text>
</comment>
<dbReference type="EC" id="3.4.19.12" evidence="3"/>
<name>A0A165N0R9_EXIGL</name>
<evidence type="ECO:0000259" key="9">
    <source>
        <dbReference type="PROSITE" id="PS50206"/>
    </source>
</evidence>
<dbReference type="PANTHER" id="PTHR21646:SF95">
    <property type="entry name" value="UBIQUITIN CARBOXYL-TERMINAL HYDROLASE 4-RELATED"/>
    <property type="match status" value="1"/>
</dbReference>
<evidence type="ECO:0000256" key="6">
    <source>
        <dbReference type="ARBA" id="ARBA00022801"/>
    </source>
</evidence>
<sequence>MISYRQHPTAHPARPQKQSNAQTTMDKIQARLKDAAAVRPQPPAQHSPDLDAARDPTQPGGSIQDRLRALRDAGMADPAMKRAHAHNPKAASMSIASPSSSSAGVGSPYEFVSPASLGPPSPGPSSFSSLSTSTRRTNLASLASPISPTSASSVNTTFSLKSEQETVTSFPSLDEFETAFSKFPTVPTSPPGAPSTAGVNGFGHAPFASPPPPSVLPSSGPRSSRSQSVASTSRLTSAAPSPTPSVEHHPPNLKPSPVPSTSSTASASRVTRPDVPKTTNLSPKQLKAMLDSSLKVLLLDVRTREEFDRKHINAEGDAVACIEPSILLRDLVSSPAIESALIVGPNEEHAVFKNRDKFSSVVIYDESSDSQGLPTSAASRLIRAIYEEDFTRKLKAPPYFLAGGLKAWESEFGAGAVMGTPGKNINVNGHGLGFGHAHSHGAMGAPPEVPRHTKPVVSPATDSHAHRPSLSSKPSFETHPVIPPPPLNDVLKPSITSPTIASPTPTDASAPPLPNGTAVHDAGGLPSQVSQQTGSTSDARSNPPDSPVADTVRRLNRKPTISRPPSAGPMSAYRRALHDIQISPTTSSSPIQYPSPIRAFSPSTALTGGSTSSLLSSGESLVQAPPAASVSTSPLARRRSDYLEQSQMPYAGGQRPIDYPQLQMPNVIRPPPAAAAPLERQDQRPRIAPLAHTLPPKPPLIASDYPVTTWSDLQVATSGLKNLGNTCYMNSTIQCLSATVPFARFFTEGRWKTAVNMMNPLGTKGQLANAFATLLHEMWHGDLPYRSPYQFRKTVCSSATQFANSDQHDSQEFLSALLDGLHEDLNRILTKPTIETNAEREAELELLPPQIASEQEWQIYQMRNDSLIVDYFQGQFRNRVECLTCHKTSTTYNSFMYLSLPIPAGRGVSKVTLNQCLDHFVRDEVIDKENAWNCPNCKCPRRATTRLSLSRLPPVLLIHLKRFSVKGPFTDKLETVVDFPIRGLDLTNYMPPPLPPGTARPARTSQPLRTDDPRMQVPPYKYDLYGVTNHYGTLTGGHYTAFIASRGGWLHCDDSRISEADPQSLTARAYVLFYRRSM</sequence>
<dbReference type="PROSITE" id="PS50235">
    <property type="entry name" value="USP_3"/>
    <property type="match status" value="1"/>
</dbReference>
<evidence type="ECO:0000256" key="4">
    <source>
        <dbReference type="ARBA" id="ARBA00022670"/>
    </source>
</evidence>
<dbReference type="InterPro" id="IPR001763">
    <property type="entry name" value="Rhodanese-like_dom"/>
</dbReference>
<feature type="compositionally biased region" description="Low complexity" evidence="8">
    <location>
        <begin position="493"/>
        <end position="510"/>
    </location>
</feature>
<feature type="compositionally biased region" description="Low complexity" evidence="8">
    <location>
        <begin position="124"/>
        <end position="133"/>
    </location>
</feature>
<keyword evidence="12" id="KW-1185">Reference proteome</keyword>
<dbReference type="InterPro" id="IPR050185">
    <property type="entry name" value="Ub_carboxyl-term_hydrolase"/>
</dbReference>
<keyword evidence="4" id="KW-0645">Protease</keyword>
<dbReference type="SUPFAM" id="SSF54001">
    <property type="entry name" value="Cysteine proteinases"/>
    <property type="match status" value="1"/>
</dbReference>
<dbReference type="PROSITE" id="PS00972">
    <property type="entry name" value="USP_1"/>
    <property type="match status" value="1"/>
</dbReference>
<keyword evidence="7" id="KW-0788">Thiol protease</keyword>
<feature type="compositionally biased region" description="Low complexity" evidence="8">
    <location>
        <begin position="90"/>
        <end position="103"/>
    </location>
</feature>
<feature type="region of interest" description="Disordered" evidence="8">
    <location>
        <begin position="1"/>
        <end position="63"/>
    </location>
</feature>
<reference evidence="11 12" key="1">
    <citation type="journal article" date="2016" name="Mol. Biol. Evol.">
        <title>Comparative Genomics of Early-Diverging Mushroom-Forming Fungi Provides Insights into the Origins of Lignocellulose Decay Capabilities.</title>
        <authorList>
            <person name="Nagy L.G."/>
            <person name="Riley R."/>
            <person name="Tritt A."/>
            <person name="Adam C."/>
            <person name="Daum C."/>
            <person name="Floudas D."/>
            <person name="Sun H."/>
            <person name="Yadav J.S."/>
            <person name="Pangilinan J."/>
            <person name="Larsson K.H."/>
            <person name="Matsuura K."/>
            <person name="Barry K."/>
            <person name="Labutti K."/>
            <person name="Kuo R."/>
            <person name="Ohm R.A."/>
            <person name="Bhattacharya S.S."/>
            <person name="Shirouzu T."/>
            <person name="Yoshinaga Y."/>
            <person name="Martin F.M."/>
            <person name="Grigoriev I.V."/>
            <person name="Hibbett D.S."/>
        </authorList>
    </citation>
    <scope>NUCLEOTIDE SEQUENCE [LARGE SCALE GENOMIC DNA]</scope>
    <source>
        <strain evidence="11 12">HHB12029</strain>
    </source>
</reference>
<keyword evidence="5" id="KW-0833">Ubl conjugation pathway</keyword>
<dbReference type="SUPFAM" id="SSF52821">
    <property type="entry name" value="Rhodanese/Cell cycle control phosphatase"/>
    <property type="match status" value="1"/>
</dbReference>
<dbReference type="InterPro" id="IPR001394">
    <property type="entry name" value="Peptidase_C19_UCH"/>
</dbReference>
<dbReference type="InterPro" id="IPR028889">
    <property type="entry name" value="USP"/>
</dbReference>
<dbReference type="Pfam" id="PF00581">
    <property type="entry name" value="Rhodanese"/>
    <property type="match status" value="1"/>
</dbReference>
<dbReference type="InParanoid" id="A0A165N0R9"/>
<dbReference type="OrthoDB" id="292964at2759"/>
<dbReference type="PANTHER" id="PTHR21646">
    <property type="entry name" value="UBIQUITIN CARBOXYL-TERMINAL HYDROLASE"/>
    <property type="match status" value="1"/>
</dbReference>
<dbReference type="Gene3D" id="3.40.250.10">
    <property type="entry name" value="Rhodanese-like domain"/>
    <property type="match status" value="1"/>
</dbReference>
<gene>
    <name evidence="11" type="ORF">EXIGLDRAFT_667909</name>
</gene>
<dbReference type="Proteomes" id="UP000077266">
    <property type="component" value="Unassembled WGS sequence"/>
</dbReference>
<dbReference type="GO" id="GO:0006508">
    <property type="term" value="P:proteolysis"/>
    <property type="evidence" value="ECO:0007669"/>
    <property type="project" value="UniProtKB-KW"/>
</dbReference>
<evidence type="ECO:0000259" key="10">
    <source>
        <dbReference type="PROSITE" id="PS50235"/>
    </source>
</evidence>
<feature type="region of interest" description="Disordered" evidence="8">
    <location>
        <begin position="990"/>
        <end position="1013"/>
    </location>
</feature>
<evidence type="ECO:0000256" key="8">
    <source>
        <dbReference type="SAM" id="MobiDB-lite"/>
    </source>
</evidence>
<dbReference type="STRING" id="1314781.A0A165N0R9"/>
<feature type="compositionally biased region" description="Polar residues" evidence="8">
    <location>
        <begin position="16"/>
        <end position="26"/>
    </location>
</feature>
<feature type="compositionally biased region" description="Low complexity" evidence="8">
    <location>
        <begin position="259"/>
        <end position="270"/>
    </location>
</feature>
<dbReference type="InterPro" id="IPR038765">
    <property type="entry name" value="Papain-like_cys_pep_sf"/>
</dbReference>
<dbReference type="SMART" id="SM00450">
    <property type="entry name" value="RHOD"/>
    <property type="match status" value="1"/>
</dbReference>
<protein>
    <recommendedName>
        <fullName evidence="3">ubiquitinyl hydrolase 1</fullName>
        <ecNumber evidence="3">3.4.19.12</ecNumber>
    </recommendedName>
</protein>
<dbReference type="GO" id="GO:0016579">
    <property type="term" value="P:protein deubiquitination"/>
    <property type="evidence" value="ECO:0007669"/>
    <property type="project" value="InterPro"/>
</dbReference>
<dbReference type="CDD" id="cd02674">
    <property type="entry name" value="Peptidase_C19R"/>
    <property type="match status" value="1"/>
</dbReference>
<accession>A0A165N0R9</accession>
<evidence type="ECO:0000256" key="1">
    <source>
        <dbReference type="ARBA" id="ARBA00000707"/>
    </source>
</evidence>
<comment type="catalytic activity">
    <reaction evidence="1">
        <text>Thiol-dependent hydrolysis of ester, thioester, amide, peptide and isopeptide bonds formed by the C-terminal Gly of ubiquitin (a 76-residue protein attached to proteins as an intracellular targeting signal).</text>
        <dbReference type="EC" id="3.4.19.12"/>
    </reaction>
</comment>
<feature type="region of interest" description="Disordered" evidence="8">
    <location>
        <begin position="439"/>
        <end position="570"/>
    </location>
</feature>
<feature type="compositionally biased region" description="Polar residues" evidence="8">
    <location>
        <begin position="527"/>
        <end position="540"/>
    </location>
</feature>
<dbReference type="EMBL" id="KV425904">
    <property type="protein sequence ID" value="KZW00043.1"/>
    <property type="molecule type" value="Genomic_DNA"/>
</dbReference>
<organism evidence="11 12">
    <name type="scientific">Exidia glandulosa HHB12029</name>
    <dbReference type="NCBI Taxonomy" id="1314781"/>
    <lineage>
        <taxon>Eukaryota</taxon>
        <taxon>Fungi</taxon>
        <taxon>Dikarya</taxon>
        <taxon>Basidiomycota</taxon>
        <taxon>Agaricomycotina</taxon>
        <taxon>Agaricomycetes</taxon>
        <taxon>Auriculariales</taxon>
        <taxon>Exidiaceae</taxon>
        <taxon>Exidia</taxon>
    </lineage>
</organism>
<dbReference type="PROSITE" id="PS50206">
    <property type="entry name" value="RHODANESE_3"/>
    <property type="match status" value="1"/>
</dbReference>
<dbReference type="InterPro" id="IPR036873">
    <property type="entry name" value="Rhodanese-like_dom_sf"/>
</dbReference>
<dbReference type="InterPro" id="IPR018200">
    <property type="entry name" value="USP_CS"/>
</dbReference>
<dbReference type="AlphaFoldDB" id="A0A165N0R9"/>
<dbReference type="PROSITE" id="PS00973">
    <property type="entry name" value="USP_2"/>
    <property type="match status" value="1"/>
</dbReference>
<proteinExistence type="inferred from homology"/>
<feature type="domain" description="USP" evidence="10">
    <location>
        <begin position="718"/>
        <end position="1077"/>
    </location>
</feature>
<evidence type="ECO:0000256" key="5">
    <source>
        <dbReference type="ARBA" id="ARBA00022786"/>
    </source>
</evidence>
<dbReference type="Gene3D" id="3.90.70.10">
    <property type="entry name" value="Cysteine proteinases"/>
    <property type="match status" value="1"/>
</dbReference>
<evidence type="ECO:0000256" key="3">
    <source>
        <dbReference type="ARBA" id="ARBA00012759"/>
    </source>
</evidence>
<dbReference type="Pfam" id="PF00443">
    <property type="entry name" value="UCH"/>
    <property type="match status" value="1"/>
</dbReference>
<dbReference type="GO" id="GO:0004843">
    <property type="term" value="F:cysteine-type deubiquitinase activity"/>
    <property type="evidence" value="ECO:0007669"/>
    <property type="project" value="UniProtKB-EC"/>
</dbReference>
<keyword evidence="6" id="KW-0378">Hydrolase</keyword>
<evidence type="ECO:0000256" key="2">
    <source>
        <dbReference type="ARBA" id="ARBA00009085"/>
    </source>
</evidence>
<evidence type="ECO:0000256" key="7">
    <source>
        <dbReference type="ARBA" id="ARBA00022807"/>
    </source>
</evidence>
<feature type="region of interest" description="Disordered" evidence="8">
    <location>
        <begin position="114"/>
        <end position="133"/>
    </location>
</feature>
<evidence type="ECO:0000313" key="11">
    <source>
        <dbReference type="EMBL" id="KZW00043.1"/>
    </source>
</evidence>
<feature type="region of interest" description="Disordered" evidence="8">
    <location>
        <begin position="183"/>
        <end position="286"/>
    </location>
</feature>
<feature type="domain" description="Rhodanese" evidence="9">
    <location>
        <begin position="295"/>
        <end position="417"/>
    </location>
</feature>